<dbReference type="GO" id="GO:0005886">
    <property type="term" value="C:plasma membrane"/>
    <property type="evidence" value="ECO:0007669"/>
    <property type="project" value="TreeGrafter"/>
</dbReference>
<dbReference type="PANTHER" id="PTHR10796">
    <property type="entry name" value="PATCHED-RELATED"/>
    <property type="match status" value="1"/>
</dbReference>
<dbReference type="GO" id="GO:0030659">
    <property type="term" value="C:cytoplasmic vesicle membrane"/>
    <property type="evidence" value="ECO:0007669"/>
    <property type="project" value="TreeGrafter"/>
</dbReference>
<keyword evidence="1" id="KW-1185">Reference proteome</keyword>
<sequence>MEATFEPQKTFPLDSKLQDKMEQLPETYGPNRTELWLRNYLKYDHQKYLGENAANKSSKDPQNQAYVASYQRVPQFLDEHMLSDKNMVMFHTHKDNSSRSEVVVDSFMFVLICQGKRDWHQRAFFIERIRQLVDQYSQFNVSVFDYDATIYDLIITVQVEMLKAVLITIACMTVLYPPWCTRMVGIRF</sequence>
<dbReference type="WBParaSite" id="jg19277.2">
    <property type="protein sequence ID" value="jg19277.2"/>
    <property type="gene ID" value="jg19277"/>
</dbReference>
<dbReference type="PANTHER" id="PTHR10796:SF94">
    <property type="entry name" value="SSD DOMAIN-CONTAINING PROTEIN"/>
    <property type="match status" value="1"/>
</dbReference>
<proteinExistence type="predicted"/>
<protein>
    <submittedName>
        <fullName evidence="2">CRAL-TRIO domain-containing protein</fullName>
    </submittedName>
</protein>
<dbReference type="GO" id="GO:0006897">
    <property type="term" value="P:endocytosis"/>
    <property type="evidence" value="ECO:0007669"/>
    <property type="project" value="TreeGrafter"/>
</dbReference>
<reference evidence="2" key="1">
    <citation type="submission" date="2022-11" db="UniProtKB">
        <authorList>
            <consortium name="WormBaseParasite"/>
        </authorList>
    </citation>
    <scope>IDENTIFICATION</scope>
</reference>
<dbReference type="GO" id="GO:0018996">
    <property type="term" value="P:molting cycle, collagen and cuticulin-based cuticle"/>
    <property type="evidence" value="ECO:0007669"/>
    <property type="project" value="TreeGrafter"/>
</dbReference>
<dbReference type="Proteomes" id="UP000887574">
    <property type="component" value="Unplaced"/>
</dbReference>
<name>A0A915DHD9_9BILA</name>
<dbReference type="AlphaFoldDB" id="A0A915DHD9"/>
<organism evidence="1 2">
    <name type="scientific">Ditylenchus dipsaci</name>
    <dbReference type="NCBI Taxonomy" id="166011"/>
    <lineage>
        <taxon>Eukaryota</taxon>
        <taxon>Metazoa</taxon>
        <taxon>Ecdysozoa</taxon>
        <taxon>Nematoda</taxon>
        <taxon>Chromadorea</taxon>
        <taxon>Rhabditida</taxon>
        <taxon>Tylenchina</taxon>
        <taxon>Tylenchomorpha</taxon>
        <taxon>Sphaerularioidea</taxon>
        <taxon>Anguinidae</taxon>
        <taxon>Anguininae</taxon>
        <taxon>Ditylenchus</taxon>
    </lineage>
</organism>
<evidence type="ECO:0000313" key="2">
    <source>
        <dbReference type="WBParaSite" id="jg19277.2"/>
    </source>
</evidence>
<evidence type="ECO:0000313" key="1">
    <source>
        <dbReference type="Proteomes" id="UP000887574"/>
    </source>
</evidence>
<accession>A0A915DHD9</accession>
<dbReference type="InterPro" id="IPR051697">
    <property type="entry name" value="Patched_domain-protein"/>
</dbReference>